<reference evidence="1 2" key="1">
    <citation type="journal article" date="2013" name="Nature">
        <title>Insights into bilaterian evolution from three spiralian genomes.</title>
        <authorList>
            <person name="Simakov O."/>
            <person name="Marletaz F."/>
            <person name="Cho S.J."/>
            <person name="Edsinger-Gonzales E."/>
            <person name="Havlak P."/>
            <person name="Hellsten U."/>
            <person name="Kuo D.H."/>
            <person name="Larsson T."/>
            <person name="Lv J."/>
            <person name="Arendt D."/>
            <person name="Savage R."/>
            <person name="Osoegawa K."/>
            <person name="de Jong P."/>
            <person name="Grimwood J."/>
            <person name="Chapman J.A."/>
            <person name="Shapiro H."/>
            <person name="Aerts A."/>
            <person name="Otillar R.P."/>
            <person name="Terry A.Y."/>
            <person name="Boore J.L."/>
            <person name="Grigoriev I.V."/>
            <person name="Lindberg D.R."/>
            <person name="Seaver E.C."/>
            <person name="Weisblat D.A."/>
            <person name="Putnam N.H."/>
            <person name="Rokhsar D.S."/>
        </authorList>
    </citation>
    <scope>NUCLEOTIDE SEQUENCE [LARGE SCALE GENOMIC DNA]</scope>
</reference>
<dbReference type="RefSeq" id="XP_009051235.1">
    <property type="nucleotide sequence ID" value="XM_009052987.1"/>
</dbReference>
<dbReference type="AlphaFoldDB" id="V4C8K2"/>
<name>V4C8K2_LOTGI</name>
<dbReference type="OrthoDB" id="6285231at2759"/>
<dbReference type="CTD" id="20250961"/>
<gene>
    <name evidence="1" type="ORF">LOTGIDRAFT_239111</name>
</gene>
<dbReference type="Proteomes" id="UP000030746">
    <property type="component" value="Unassembled WGS sequence"/>
</dbReference>
<evidence type="ECO:0000313" key="1">
    <source>
        <dbReference type="EMBL" id="ESO98069.1"/>
    </source>
</evidence>
<evidence type="ECO:0000313" key="2">
    <source>
        <dbReference type="Proteomes" id="UP000030746"/>
    </source>
</evidence>
<protein>
    <submittedName>
        <fullName evidence="1">Uncharacterized protein</fullName>
    </submittedName>
</protein>
<dbReference type="EMBL" id="KB201280">
    <property type="protein sequence ID" value="ESO98069.1"/>
    <property type="molecule type" value="Genomic_DNA"/>
</dbReference>
<dbReference type="GeneID" id="20250961"/>
<organism evidence="1 2">
    <name type="scientific">Lottia gigantea</name>
    <name type="common">Giant owl limpet</name>
    <dbReference type="NCBI Taxonomy" id="225164"/>
    <lineage>
        <taxon>Eukaryota</taxon>
        <taxon>Metazoa</taxon>
        <taxon>Spiralia</taxon>
        <taxon>Lophotrochozoa</taxon>
        <taxon>Mollusca</taxon>
        <taxon>Gastropoda</taxon>
        <taxon>Patellogastropoda</taxon>
        <taxon>Lottioidea</taxon>
        <taxon>Lottiidae</taxon>
        <taxon>Lottia</taxon>
    </lineage>
</organism>
<dbReference type="KEGG" id="lgi:LOTGIDRAFT_239111"/>
<keyword evidence="2" id="KW-1185">Reference proteome</keyword>
<dbReference type="HOGENOM" id="CLU_2239636_0_0_1"/>
<sequence length="105" mass="12024">MAASGINEHHEARRKQRFIDMKALHKEQMKNLYDSDPEFAMASAMKPQSSYDCQVDGVRKVGSPPGITDQDIQKYQKPGQSKNNYVVYTAKLPDRLSSINYSQQW</sequence>
<proteinExistence type="predicted"/>
<accession>V4C8K2</accession>
<dbReference type="OMA" id="RRAYNIK"/>